<protein>
    <submittedName>
        <fullName evidence="6">Oxidoreductase</fullName>
    </submittedName>
    <submittedName>
        <fullName evidence="5">ROK family protein</fullName>
    </submittedName>
</protein>
<proteinExistence type="inferred from homology"/>
<dbReference type="InterPro" id="IPR000683">
    <property type="entry name" value="Gfo/Idh/MocA-like_OxRdtase_N"/>
</dbReference>
<dbReference type="RefSeq" id="WP_002518748.1">
    <property type="nucleotide sequence ID" value="NZ_AP022844.1"/>
</dbReference>
<dbReference type="InterPro" id="IPR036388">
    <property type="entry name" value="WH-like_DNA-bd_sf"/>
</dbReference>
<feature type="compositionally biased region" description="Basic and acidic residues" evidence="2">
    <location>
        <begin position="1"/>
        <end position="12"/>
    </location>
</feature>
<evidence type="ECO:0000259" key="3">
    <source>
        <dbReference type="Pfam" id="PF01408"/>
    </source>
</evidence>
<dbReference type="SUPFAM" id="SSF46785">
    <property type="entry name" value="Winged helix' DNA-binding domain"/>
    <property type="match status" value="1"/>
</dbReference>
<dbReference type="Gene3D" id="3.30.360.10">
    <property type="entry name" value="Dihydrodipicolinate Reductase, domain 2"/>
    <property type="match status" value="1"/>
</dbReference>
<dbReference type="OrthoDB" id="103047at2"/>
<dbReference type="InterPro" id="IPR036390">
    <property type="entry name" value="WH_DNA-bd_sf"/>
</dbReference>
<dbReference type="Gene3D" id="1.10.10.10">
    <property type="entry name" value="Winged helix-like DNA-binding domain superfamily/Winged helix DNA-binding domain"/>
    <property type="match status" value="1"/>
</dbReference>
<evidence type="ECO:0000259" key="4">
    <source>
        <dbReference type="Pfam" id="PF22725"/>
    </source>
</evidence>
<dbReference type="SUPFAM" id="SSF55347">
    <property type="entry name" value="Glyceraldehyde-3-phosphate dehydrogenase-like, C-terminal domain"/>
    <property type="match status" value="1"/>
</dbReference>
<sequence>MSLRERARDKPGQEWLTMTSQERPAGRGQRKDDVLRELRADGALTAAELVERTSLSRPTIISLLRELEEDGWVSSEVGGHGAPGRPATAWAPASRAGIVIGADVLVDSMLTVVSTFHGRVLEVRTDQLVDRCREARLDVVAGVIGEARDRWSEGFGLLRQVAVSTTGVVDGHGTVLRSDLVPQWEGLDLAAALVQRLGVSVSVENDINMAAWGEFCCRRGQSLSSDGDMLLVQMTKGLHTGLVLSGRIHRGRQWNAGEISDVLDLRLEDGQHPDDEWIDRAALTIGSVAGVVDPDLIVVAGPTSRSLDVIRQVIARLHQRRVPGSVPVPAEVAALGRAASVVGAVDVALGHASAAFLGVERPHPVALQGVERIHQEVEKGHHSVMATTRDKRTIEVLRVGVVGVGARSRLALNAELEGNGGAIVAVCEPHHLARRRVADRLGKDPDSIVITSDVAGLIRAGIDVAFVTSPDDTHVEVTCALLEAGVPVYLEKPLAITLESATKVLVTAHRTGTKLYVGHNMRHMNVVRSMRDLIRTGRIGEVKAIWCRHFVGAGGDFYFKDWHATREHGTGLLLQKAAHDIDVMHWFAGSHTTDVVGMGGLTLYDQITDRCDHSDELMGDWYSLDNWPPLSQKGLNPVIDVEDLSMVLMRMESGVYASYQQCHYTPDYWRNYTVIGTEGRIENFGDGEGGVIRLWNTRTHYNAEGDETFPIIGDANGHGDADVLTVTEFLNFVRNGTRTDTSPLGAWYAVAAGIEATESLRSGSTPRMVPSLDAELVEYFNNNQVK</sequence>
<accession>A0A2B7JRF0</accession>
<dbReference type="Pfam" id="PF01408">
    <property type="entry name" value="GFO_IDH_MocA"/>
    <property type="match status" value="1"/>
</dbReference>
<dbReference type="Gene3D" id="3.30.420.40">
    <property type="match status" value="2"/>
</dbReference>
<dbReference type="InterPro" id="IPR043129">
    <property type="entry name" value="ATPase_NBD"/>
</dbReference>
<evidence type="ECO:0000313" key="6">
    <source>
        <dbReference type="EMBL" id="PGF34935.1"/>
    </source>
</evidence>
<dbReference type="EMBL" id="MVCE01000002">
    <property type="protein sequence ID" value="PGF34935.1"/>
    <property type="molecule type" value="Genomic_DNA"/>
</dbReference>
<dbReference type="Gene3D" id="3.40.50.720">
    <property type="entry name" value="NAD(P)-binding Rossmann-like Domain"/>
    <property type="match status" value="1"/>
</dbReference>
<dbReference type="AlphaFoldDB" id="A0A2B7JRF0"/>
<dbReference type="CDD" id="cd00090">
    <property type="entry name" value="HTH_ARSR"/>
    <property type="match status" value="1"/>
</dbReference>
<dbReference type="PANTHER" id="PTHR43708">
    <property type="entry name" value="CONSERVED EXPRESSED OXIDOREDUCTASE (EUROFUNG)"/>
    <property type="match status" value="1"/>
</dbReference>
<dbReference type="GeneID" id="92856371"/>
<dbReference type="InterPro" id="IPR000600">
    <property type="entry name" value="ROK"/>
</dbReference>
<evidence type="ECO:0000313" key="7">
    <source>
        <dbReference type="Proteomes" id="UP000226191"/>
    </source>
</evidence>
<dbReference type="GO" id="GO:0000166">
    <property type="term" value="F:nucleotide binding"/>
    <property type="evidence" value="ECO:0007669"/>
    <property type="project" value="InterPro"/>
</dbReference>
<comment type="similarity">
    <text evidence="1">Belongs to the ROK (NagC/XylR) family.</text>
</comment>
<dbReference type="Proteomes" id="UP000256621">
    <property type="component" value="Chromosome"/>
</dbReference>
<name>A0A2B7JRF0_CUTAC</name>
<evidence type="ECO:0000256" key="1">
    <source>
        <dbReference type="ARBA" id="ARBA00006479"/>
    </source>
</evidence>
<reference evidence="6 7" key="1">
    <citation type="submission" date="2017-02" db="EMBL/GenBank/DDBJ databases">
        <title>Prevalence of linear plasmids in Cutibacterium acnes isolates obtained from cancerous prostatic tissue.</title>
        <authorList>
            <person name="Davidsson S."/>
            <person name="Bruggemann H."/>
        </authorList>
    </citation>
    <scope>NUCLEOTIDE SEQUENCE [LARGE SCALE GENOMIC DNA]</scope>
    <source>
        <strain evidence="6 7">11-78</strain>
    </source>
</reference>
<feature type="domain" description="GFO/IDH/MocA-like oxidoreductase" evidence="4">
    <location>
        <begin position="527"/>
        <end position="682"/>
    </location>
</feature>
<feature type="domain" description="Gfo/Idh/MocA-like oxidoreductase N-terminal" evidence="3">
    <location>
        <begin position="397"/>
        <end position="519"/>
    </location>
</feature>
<dbReference type="Pfam" id="PF13412">
    <property type="entry name" value="HTH_24"/>
    <property type="match status" value="1"/>
</dbReference>
<dbReference type="InterPro" id="IPR055170">
    <property type="entry name" value="GFO_IDH_MocA-like_dom"/>
</dbReference>
<dbReference type="PANTHER" id="PTHR43708:SF8">
    <property type="entry name" value="OXIDOREDUCTASE"/>
    <property type="match status" value="1"/>
</dbReference>
<organism evidence="6 7">
    <name type="scientific">Cutibacterium acnes</name>
    <name type="common">Propionibacterium acnes</name>
    <dbReference type="NCBI Taxonomy" id="1747"/>
    <lineage>
        <taxon>Bacteria</taxon>
        <taxon>Bacillati</taxon>
        <taxon>Actinomycetota</taxon>
        <taxon>Actinomycetes</taxon>
        <taxon>Propionibacteriales</taxon>
        <taxon>Propionibacteriaceae</taxon>
        <taxon>Cutibacterium</taxon>
    </lineage>
</organism>
<dbReference type="InterPro" id="IPR036291">
    <property type="entry name" value="NAD(P)-bd_dom_sf"/>
</dbReference>
<dbReference type="Proteomes" id="UP000226191">
    <property type="component" value="Unassembled WGS sequence"/>
</dbReference>
<dbReference type="InterPro" id="IPR051317">
    <property type="entry name" value="Gfo/Idh/MocA_oxidoreduct"/>
</dbReference>
<dbReference type="InterPro" id="IPR011991">
    <property type="entry name" value="ArsR-like_HTH"/>
</dbReference>
<reference evidence="5 8" key="2">
    <citation type="submission" date="2018-08" db="EMBL/GenBank/DDBJ databases">
        <title>Genome sequencing of Cutibacterium acnes KCOM 1315.</title>
        <authorList>
            <person name="Kook J.-K."/>
            <person name="Park S.-N."/>
            <person name="Lim Y.K."/>
        </authorList>
    </citation>
    <scope>NUCLEOTIDE SEQUENCE [LARGE SCALE GENOMIC DNA]</scope>
    <source>
        <strain evidence="5 8">KCOM 1315</strain>
    </source>
</reference>
<dbReference type="Pfam" id="PF22725">
    <property type="entry name" value="GFO_IDH_MocA_C3"/>
    <property type="match status" value="1"/>
</dbReference>
<dbReference type="EMBL" id="CP031442">
    <property type="protein sequence ID" value="AXM06710.1"/>
    <property type="molecule type" value="Genomic_DNA"/>
</dbReference>
<evidence type="ECO:0000313" key="5">
    <source>
        <dbReference type="EMBL" id="AXM06710.1"/>
    </source>
</evidence>
<evidence type="ECO:0000256" key="2">
    <source>
        <dbReference type="SAM" id="MobiDB-lite"/>
    </source>
</evidence>
<feature type="region of interest" description="Disordered" evidence="2">
    <location>
        <begin position="1"/>
        <end position="31"/>
    </location>
</feature>
<evidence type="ECO:0000313" key="8">
    <source>
        <dbReference type="Proteomes" id="UP000256621"/>
    </source>
</evidence>
<dbReference type="Pfam" id="PF00480">
    <property type="entry name" value="ROK"/>
    <property type="match status" value="1"/>
</dbReference>
<dbReference type="CDD" id="cd23763">
    <property type="entry name" value="ASKHA_ATPase_ROK"/>
    <property type="match status" value="1"/>
</dbReference>
<gene>
    <name evidence="6" type="ORF">B1B09_04770</name>
    <name evidence="5" type="ORF">DXN06_05800</name>
</gene>
<dbReference type="SUPFAM" id="SSF51735">
    <property type="entry name" value="NAD(P)-binding Rossmann-fold domains"/>
    <property type="match status" value="1"/>
</dbReference>
<dbReference type="SUPFAM" id="SSF53067">
    <property type="entry name" value="Actin-like ATPase domain"/>
    <property type="match status" value="1"/>
</dbReference>